<keyword evidence="1" id="KW-0812">Transmembrane</keyword>
<keyword evidence="1" id="KW-1133">Transmembrane helix</keyword>
<keyword evidence="1" id="KW-0472">Membrane</keyword>
<evidence type="ECO:0000256" key="1">
    <source>
        <dbReference type="SAM" id="Phobius"/>
    </source>
</evidence>
<dbReference type="PANTHER" id="PTHR40078">
    <property type="entry name" value="INTEGRAL MEMBRANE PROTEIN-RELATED"/>
    <property type="match status" value="1"/>
</dbReference>
<proteinExistence type="predicted"/>
<reference evidence="2 3" key="1">
    <citation type="submission" date="2021-03" db="EMBL/GenBank/DDBJ databases">
        <title>Sequencing the genomes of 1000 actinobacteria strains.</title>
        <authorList>
            <person name="Klenk H.-P."/>
        </authorList>
    </citation>
    <scope>NUCLEOTIDE SEQUENCE [LARGE SCALE GENOMIC DNA]</scope>
    <source>
        <strain evidence="2 3">DSM 12936</strain>
    </source>
</reference>
<feature type="transmembrane region" description="Helical" evidence="1">
    <location>
        <begin position="81"/>
        <end position="102"/>
    </location>
</feature>
<feature type="transmembrane region" description="Helical" evidence="1">
    <location>
        <begin position="166"/>
        <end position="190"/>
    </location>
</feature>
<dbReference type="EMBL" id="JAGIOB010000001">
    <property type="protein sequence ID" value="MBP2415166.1"/>
    <property type="molecule type" value="Genomic_DNA"/>
</dbReference>
<sequence length="215" mass="22161">MPLSRSRWSDRPLTRATRLLGGLVVFGLALALLVRADLGLDPWTVFSAGVARHVDLSLGAVTVLSSVVVLLLWVPLRQRPGLGTVANALVVGPVLDLGVALLPAPQHLLVRALFLALALVLVAVGTGLYVGVGWGPGPRDGLMTGLVELGLPLFLARTLIEGTVLVVGWLLGGTVGVATVVFALAVGPLVGRALPRLTLPPTPPAGPAPRPDPDL</sequence>
<evidence type="ECO:0000313" key="2">
    <source>
        <dbReference type="EMBL" id="MBP2415166.1"/>
    </source>
</evidence>
<gene>
    <name evidence="2" type="ORF">JOF54_000088</name>
</gene>
<protein>
    <submittedName>
        <fullName evidence="2">Membrane protein YczE</fullName>
    </submittedName>
</protein>
<dbReference type="InterPro" id="IPR038750">
    <property type="entry name" value="YczE/YyaS-like"/>
</dbReference>
<keyword evidence="3" id="KW-1185">Reference proteome</keyword>
<evidence type="ECO:0000313" key="3">
    <source>
        <dbReference type="Proteomes" id="UP000758168"/>
    </source>
</evidence>
<dbReference type="Proteomes" id="UP000758168">
    <property type="component" value="Unassembled WGS sequence"/>
</dbReference>
<feature type="transmembrane region" description="Helical" evidence="1">
    <location>
        <begin position="108"/>
        <end position="130"/>
    </location>
</feature>
<dbReference type="RefSeq" id="WP_210051957.1">
    <property type="nucleotide sequence ID" value="NZ_BAAAMH010000008.1"/>
</dbReference>
<dbReference type="Pfam" id="PF19700">
    <property type="entry name" value="DUF6198"/>
    <property type="match status" value="1"/>
</dbReference>
<name>A0ABS4Z290_9ACTN</name>
<accession>A0ABS4Z290</accession>
<organism evidence="2 3">
    <name type="scientific">Microlunatus capsulatus</name>
    <dbReference type="NCBI Taxonomy" id="99117"/>
    <lineage>
        <taxon>Bacteria</taxon>
        <taxon>Bacillati</taxon>
        <taxon>Actinomycetota</taxon>
        <taxon>Actinomycetes</taxon>
        <taxon>Propionibacteriales</taxon>
        <taxon>Propionibacteriaceae</taxon>
        <taxon>Microlunatus</taxon>
    </lineage>
</organism>
<dbReference type="PANTHER" id="PTHR40078:SF1">
    <property type="entry name" value="INTEGRAL MEMBRANE PROTEIN"/>
    <property type="match status" value="1"/>
</dbReference>
<comment type="caution">
    <text evidence="2">The sequence shown here is derived from an EMBL/GenBank/DDBJ whole genome shotgun (WGS) entry which is preliminary data.</text>
</comment>
<feature type="transmembrane region" description="Helical" evidence="1">
    <location>
        <begin position="56"/>
        <end position="74"/>
    </location>
</feature>